<keyword evidence="1" id="KW-0472">Membrane</keyword>
<keyword evidence="1" id="KW-0812">Transmembrane</keyword>
<evidence type="ECO:0000313" key="3">
    <source>
        <dbReference type="Proteomes" id="UP001156870"/>
    </source>
</evidence>
<gene>
    <name evidence="2" type="ORF">GCM10007877_31010</name>
</gene>
<sequence>MSSFGGASFLLDDEGDDVGVSPTISVACDAVSADAFRVSPVVVVFVVVFVIVFAVVFVVVLTGGKGSTIKL</sequence>
<organism evidence="2 3">
    <name type="scientific">Marinibactrum halimedae</name>
    <dbReference type="NCBI Taxonomy" id="1444977"/>
    <lineage>
        <taxon>Bacteria</taxon>
        <taxon>Pseudomonadati</taxon>
        <taxon>Pseudomonadota</taxon>
        <taxon>Gammaproteobacteria</taxon>
        <taxon>Cellvibrionales</taxon>
        <taxon>Cellvibrionaceae</taxon>
        <taxon>Marinibactrum</taxon>
    </lineage>
</organism>
<feature type="transmembrane region" description="Helical" evidence="1">
    <location>
        <begin position="41"/>
        <end position="61"/>
    </location>
</feature>
<accession>A0AA37WQK1</accession>
<keyword evidence="1" id="KW-1133">Transmembrane helix</keyword>
<dbReference type="Proteomes" id="UP001156870">
    <property type="component" value="Unassembled WGS sequence"/>
</dbReference>
<evidence type="ECO:0000256" key="1">
    <source>
        <dbReference type="SAM" id="Phobius"/>
    </source>
</evidence>
<proteinExistence type="predicted"/>
<dbReference type="AlphaFoldDB" id="A0AA37WQK1"/>
<protein>
    <recommendedName>
        <fullName evidence="4">Transmembrane protein</fullName>
    </recommendedName>
</protein>
<dbReference type="EMBL" id="BSPD01000075">
    <property type="protein sequence ID" value="GLS27382.1"/>
    <property type="molecule type" value="Genomic_DNA"/>
</dbReference>
<name>A0AA37WQK1_9GAMM</name>
<evidence type="ECO:0000313" key="2">
    <source>
        <dbReference type="EMBL" id="GLS27382.1"/>
    </source>
</evidence>
<comment type="caution">
    <text evidence="2">The sequence shown here is derived from an EMBL/GenBank/DDBJ whole genome shotgun (WGS) entry which is preliminary data.</text>
</comment>
<evidence type="ECO:0008006" key="4">
    <source>
        <dbReference type="Google" id="ProtNLM"/>
    </source>
</evidence>
<keyword evidence="3" id="KW-1185">Reference proteome</keyword>
<reference evidence="2 3" key="1">
    <citation type="journal article" date="2014" name="Int. J. Syst. Evol. Microbiol.">
        <title>Complete genome sequence of Corynebacterium casei LMG S-19264T (=DSM 44701T), isolated from a smear-ripened cheese.</title>
        <authorList>
            <consortium name="US DOE Joint Genome Institute (JGI-PGF)"/>
            <person name="Walter F."/>
            <person name="Albersmeier A."/>
            <person name="Kalinowski J."/>
            <person name="Ruckert C."/>
        </authorList>
    </citation>
    <scope>NUCLEOTIDE SEQUENCE [LARGE SCALE GENOMIC DNA]</scope>
    <source>
        <strain evidence="2 3">NBRC 110095</strain>
    </source>
</reference>